<dbReference type="PROSITE" id="PS00552">
    <property type="entry name" value="HTH_MERR_1"/>
    <property type="match status" value="1"/>
</dbReference>
<name>A0A1I7MLH3_9MICC</name>
<dbReference type="GO" id="GO:0003700">
    <property type="term" value="F:DNA-binding transcription factor activity"/>
    <property type="evidence" value="ECO:0007669"/>
    <property type="project" value="InterPro"/>
</dbReference>
<keyword evidence="2 5" id="KW-0238">DNA-binding</keyword>
<feature type="domain" description="HTH merR-type" evidence="4">
    <location>
        <begin position="10"/>
        <end position="79"/>
    </location>
</feature>
<organism evidence="5 6">
    <name type="scientific">Micrococcus terreus</name>
    <dbReference type="NCBI Taxonomy" id="574650"/>
    <lineage>
        <taxon>Bacteria</taxon>
        <taxon>Bacillati</taxon>
        <taxon>Actinomycetota</taxon>
        <taxon>Actinomycetes</taxon>
        <taxon>Micrococcales</taxon>
        <taxon>Micrococcaceae</taxon>
        <taxon>Micrococcus</taxon>
    </lineage>
</organism>
<accession>A0A1I7MLH3</accession>
<keyword evidence="1" id="KW-0805">Transcription regulation</keyword>
<keyword evidence="3" id="KW-0804">Transcription</keyword>
<sequence length="141" mass="15396">MTTQTALRQGMRIGELAEAAGLSTDTIRYYEKAGLLPPTARTPGGYRAYGPEAVDRLHFIQGAQRLGLRLEDIGNLLTIRDTGTCPCEPAADFLTRRLAEVDAQIQRLEALRTEMVTMLEGLPAGDCPQPAPGTWLQQNGR</sequence>
<evidence type="ECO:0000256" key="3">
    <source>
        <dbReference type="ARBA" id="ARBA00023163"/>
    </source>
</evidence>
<protein>
    <submittedName>
        <fullName evidence="5">DNA-binding transcriptional regulator, MerR family</fullName>
    </submittedName>
</protein>
<proteinExistence type="predicted"/>
<dbReference type="PROSITE" id="PS50937">
    <property type="entry name" value="HTH_MERR_2"/>
    <property type="match status" value="1"/>
</dbReference>
<dbReference type="InterPro" id="IPR047057">
    <property type="entry name" value="MerR_fam"/>
</dbReference>
<dbReference type="CDD" id="cd04770">
    <property type="entry name" value="HTH_HMRTR"/>
    <property type="match status" value="1"/>
</dbReference>
<dbReference type="Pfam" id="PF13411">
    <property type="entry name" value="MerR_1"/>
    <property type="match status" value="1"/>
</dbReference>
<dbReference type="InterPro" id="IPR009061">
    <property type="entry name" value="DNA-bd_dom_put_sf"/>
</dbReference>
<dbReference type="Gene3D" id="1.10.1660.10">
    <property type="match status" value="1"/>
</dbReference>
<dbReference type="PRINTS" id="PR00040">
    <property type="entry name" value="HTHMERR"/>
</dbReference>
<dbReference type="SUPFAM" id="SSF46955">
    <property type="entry name" value="Putative DNA-binding domain"/>
    <property type="match status" value="1"/>
</dbReference>
<dbReference type="AlphaFoldDB" id="A0A1I7MLH3"/>
<evidence type="ECO:0000256" key="1">
    <source>
        <dbReference type="ARBA" id="ARBA00023015"/>
    </source>
</evidence>
<dbReference type="EMBL" id="FPCG01000005">
    <property type="protein sequence ID" value="SFV22775.1"/>
    <property type="molecule type" value="Genomic_DNA"/>
</dbReference>
<gene>
    <name evidence="5" type="ORF">SAMN04487966_1054</name>
</gene>
<dbReference type="STRING" id="574650.SAMN04487966_1054"/>
<dbReference type="PANTHER" id="PTHR30204">
    <property type="entry name" value="REDOX-CYCLING DRUG-SENSING TRANSCRIPTIONAL ACTIVATOR SOXR"/>
    <property type="match status" value="1"/>
</dbReference>
<dbReference type="SMART" id="SM00422">
    <property type="entry name" value="HTH_MERR"/>
    <property type="match status" value="1"/>
</dbReference>
<evidence type="ECO:0000259" key="4">
    <source>
        <dbReference type="PROSITE" id="PS50937"/>
    </source>
</evidence>
<evidence type="ECO:0000256" key="2">
    <source>
        <dbReference type="ARBA" id="ARBA00023125"/>
    </source>
</evidence>
<dbReference type="GO" id="GO:0003677">
    <property type="term" value="F:DNA binding"/>
    <property type="evidence" value="ECO:0007669"/>
    <property type="project" value="UniProtKB-KW"/>
</dbReference>
<dbReference type="PANTHER" id="PTHR30204:SF94">
    <property type="entry name" value="HEAVY METAL-DEPENDENT TRANSCRIPTIONAL REGULATOR HI_0293-RELATED"/>
    <property type="match status" value="1"/>
</dbReference>
<dbReference type="RefSeq" id="WP_177227883.1">
    <property type="nucleotide sequence ID" value="NZ_FPCG01000005.1"/>
</dbReference>
<keyword evidence="6" id="KW-1185">Reference proteome</keyword>
<evidence type="ECO:0000313" key="6">
    <source>
        <dbReference type="Proteomes" id="UP000198881"/>
    </source>
</evidence>
<evidence type="ECO:0000313" key="5">
    <source>
        <dbReference type="EMBL" id="SFV22775.1"/>
    </source>
</evidence>
<dbReference type="Proteomes" id="UP000198881">
    <property type="component" value="Unassembled WGS sequence"/>
</dbReference>
<dbReference type="InterPro" id="IPR000551">
    <property type="entry name" value="MerR-type_HTH_dom"/>
</dbReference>
<reference evidence="5 6" key="1">
    <citation type="submission" date="2016-10" db="EMBL/GenBank/DDBJ databases">
        <authorList>
            <person name="de Groot N.N."/>
        </authorList>
    </citation>
    <scope>NUCLEOTIDE SEQUENCE [LARGE SCALE GENOMIC DNA]</scope>
    <source>
        <strain evidence="5 6">CGMCC 1.7054</strain>
    </source>
</reference>